<sequence>MFMMNNLQVDKRIGVGGDPPSQLSQTTHSGTDWNWRLVVDASSFFLVEATGDSEADCDPIGTTAGNEFSTVDDDDAESCTSDSCSSEFINVFSISDSGAMALLFMGWDRIMVEMMINVLENGAEGKQERRLWSGAHHGRWFN</sequence>
<reference evidence="1 2" key="1">
    <citation type="journal article" date="2020" name="Mol. Biol. Evol.">
        <title>Distinct Expression and Methylation Patterns for Genes with Different Fates following a Single Whole-Genome Duplication in Flowering Plants.</title>
        <authorList>
            <person name="Shi T."/>
            <person name="Rahmani R.S."/>
            <person name="Gugger P.F."/>
            <person name="Wang M."/>
            <person name="Li H."/>
            <person name="Zhang Y."/>
            <person name="Li Z."/>
            <person name="Wang Q."/>
            <person name="Van de Peer Y."/>
            <person name="Marchal K."/>
            <person name="Chen J."/>
        </authorList>
    </citation>
    <scope>NUCLEOTIDE SEQUENCE [LARGE SCALE GENOMIC DNA]</scope>
    <source>
        <tissue evidence="1">Leaf</tissue>
    </source>
</reference>
<evidence type="ECO:0000313" key="1">
    <source>
        <dbReference type="EMBL" id="DAD33479.1"/>
    </source>
</evidence>
<protein>
    <submittedName>
        <fullName evidence="1">Uncharacterized protein</fullName>
    </submittedName>
</protein>
<dbReference type="PANTHER" id="PTHR35726:SF4">
    <property type="entry name" value="GLUTAMIC ACID-RICH PROTEIN-LIKE"/>
    <property type="match status" value="1"/>
</dbReference>
<comment type="caution">
    <text evidence="1">The sequence shown here is derived from an EMBL/GenBank/DDBJ whole genome shotgun (WGS) entry which is preliminary data.</text>
</comment>
<dbReference type="Proteomes" id="UP000607653">
    <property type="component" value="Unassembled WGS sequence"/>
</dbReference>
<organism evidence="1 2">
    <name type="scientific">Nelumbo nucifera</name>
    <name type="common">Sacred lotus</name>
    <dbReference type="NCBI Taxonomy" id="4432"/>
    <lineage>
        <taxon>Eukaryota</taxon>
        <taxon>Viridiplantae</taxon>
        <taxon>Streptophyta</taxon>
        <taxon>Embryophyta</taxon>
        <taxon>Tracheophyta</taxon>
        <taxon>Spermatophyta</taxon>
        <taxon>Magnoliopsida</taxon>
        <taxon>Proteales</taxon>
        <taxon>Nelumbonaceae</taxon>
        <taxon>Nelumbo</taxon>
    </lineage>
</organism>
<accession>A0A822YQ51</accession>
<dbReference type="AlphaFoldDB" id="A0A822YQ51"/>
<gene>
    <name evidence="1" type="ORF">HUJ06_012330</name>
</gene>
<dbReference type="PANTHER" id="PTHR35726">
    <property type="entry name" value="GLUTAMIC ACID-RICH PROTEIN-LIKE"/>
    <property type="match status" value="1"/>
</dbReference>
<name>A0A822YQ51_NELNU</name>
<proteinExistence type="predicted"/>
<evidence type="ECO:0000313" key="2">
    <source>
        <dbReference type="Proteomes" id="UP000607653"/>
    </source>
</evidence>
<keyword evidence="2" id="KW-1185">Reference proteome</keyword>
<dbReference type="EMBL" id="DUZY01000003">
    <property type="protein sequence ID" value="DAD33479.1"/>
    <property type="molecule type" value="Genomic_DNA"/>
</dbReference>